<name>A0AAV7L355_PLEWA</name>
<dbReference type="EMBL" id="JANPWB010000016">
    <property type="protein sequence ID" value="KAJ1085477.1"/>
    <property type="molecule type" value="Genomic_DNA"/>
</dbReference>
<keyword evidence="2" id="KW-1185">Reference proteome</keyword>
<comment type="caution">
    <text evidence="1">The sequence shown here is derived from an EMBL/GenBank/DDBJ whole genome shotgun (WGS) entry which is preliminary data.</text>
</comment>
<gene>
    <name evidence="1" type="ORF">NDU88_005609</name>
</gene>
<dbReference type="Proteomes" id="UP001066276">
    <property type="component" value="Chromosome 12"/>
</dbReference>
<accession>A0AAV7L355</accession>
<sequence>MRLLRFISSFRNSRGELRGEFRGECMGELRGEWRGELRGEWRGELCGEVRGETRGEITSATGVGTFLEFSILASEGLQRLKIHQLGAPSMGLTKCHHGILPGGLFGALSVGCLGGLA</sequence>
<evidence type="ECO:0000313" key="2">
    <source>
        <dbReference type="Proteomes" id="UP001066276"/>
    </source>
</evidence>
<protein>
    <submittedName>
        <fullName evidence="1">Uncharacterized protein</fullName>
    </submittedName>
</protein>
<evidence type="ECO:0000313" key="1">
    <source>
        <dbReference type="EMBL" id="KAJ1085477.1"/>
    </source>
</evidence>
<dbReference type="AlphaFoldDB" id="A0AAV7L355"/>
<organism evidence="1 2">
    <name type="scientific">Pleurodeles waltl</name>
    <name type="common">Iberian ribbed newt</name>
    <dbReference type="NCBI Taxonomy" id="8319"/>
    <lineage>
        <taxon>Eukaryota</taxon>
        <taxon>Metazoa</taxon>
        <taxon>Chordata</taxon>
        <taxon>Craniata</taxon>
        <taxon>Vertebrata</taxon>
        <taxon>Euteleostomi</taxon>
        <taxon>Amphibia</taxon>
        <taxon>Batrachia</taxon>
        <taxon>Caudata</taxon>
        <taxon>Salamandroidea</taxon>
        <taxon>Salamandridae</taxon>
        <taxon>Pleurodelinae</taxon>
        <taxon>Pleurodeles</taxon>
    </lineage>
</organism>
<proteinExistence type="predicted"/>
<reference evidence="1" key="1">
    <citation type="journal article" date="2022" name="bioRxiv">
        <title>Sequencing and chromosome-scale assembly of the giantPleurodeles waltlgenome.</title>
        <authorList>
            <person name="Brown T."/>
            <person name="Elewa A."/>
            <person name="Iarovenko S."/>
            <person name="Subramanian E."/>
            <person name="Araus A.J."/>
            <person name="Petzold A."/>
            <person name="Susuki M."/>
            <person name="Suzuki K.-i.T."/>
            <person name="Hayashi T."/>
            <person name="Toyoda A."/>
            <person name="Oliveira C."/>
            <person name="Osipova E."/>
            <person name="Leigh N.D."/>
            <person name="Simon A."/>
            <person name="Yun M.H."/>
        </authorList>
    </citation>
    <scope>NUCLEOTIDE SEQUENCE</scope>
    <source>
        <strain evidence="1">20211129_DDA</strain>
        <tissue evidence="1">Liver</tissue>
    </source>
</reference>